<comment type="caution">
    <text evidence="1">The sequence shown here is derived from an EMBL/GenBank/DDBJ whole genome shotgun (WGS) entry which is preliminary data.</text>
</comment>
<gene>
    <name evidence="1" type="ORF">C1H46_043038</name>
</gene>
<sequence length="73" mass="8636">MEINESRVGCVQVGEKTDTIWFQMGSPLKDKKKPPTLELSPWQSHCYLLRRFTTIPTRFQQQRLLILMDLRNS</sequence>
<evidence type="ECO:0000313" key="1">
    <source>
        <dbReference type="EMBL" id="TQD71425.1"/>
    </source>
</evidence>
<dbReference type="Proteomes" id="UP000315295">
    <property type="component" value="Unassembled WGS sequence"/>
</dbReference>
<keyword evidence="2" id="KW-1185">Reference proteome</keyword>
<protein>
    <submittedName>
        <fullName evidence="1">Uncharacterized protein</fullName>
    </submittedName>
</protein>
<reference evidence="1 2" key="1">
    <citation type="journal article" date="2019" name="G3 (Bethesda)">
        <title>Sequencing of a Wild Apple (Malus baccata) Genome Unravels the Differences Between Cultivated and Wild Apple Species Regarding Disease Resistance and Cold Tolerance.</title>
        <authorList>
            <person name="Chen X."/>
        </authorList>
    </citation>
    <scope>NUCLEOTIDE SEQUENCE [LARGE SCALE GENOMIC DNA]</scope>
    <source>
        <strain evidence="2">cv. Shandingzi</strain>
        <tissue evidence="1">Leaves</tissue>
    </source>
</reference>
<proteinExistence type="predicted"/>
<name>A0A540KB29_MALBA</name>
<dbReference type="AlphaFoldDB" id="A0A540KB29"/>
<evidence type="ECO:0000313" key="2">
    <source>
        <dbReference type="Proteomes" id="UP000315295"/>
    </source>
</evidence>
<dbReference type="EMBL" id="VIEB01001554">
    <property type="protein sequence ID" value="TQD71425.1"/>
    <property type="molecule type" value="Genomic_DNA"/>
</dbReference>
<organism evidence="1 2">
    <name type="scientific">Malus baccata</name>
    <name type="common">Siberian crab apple</name>
    <name type="synonym">Pyrus baccata</name>
    <dbReference type="NCBI Taxonomy" id="106549"/>
    <lineage>
        <taxon>Eukaryota</taxon>
        <taxon>Viridiplantae</taxon>
        <taxon>Streptophyta</taxon>
        <taxon>Embryophyta</taxon>
        <taxon>Tracheophyta</taxon>
        <taxon>Spermatophyta</taxon>
        <taxon>Magnoliopsida</taxon>
        <taxon>eudicotyledons</taxon>
        <taxon>Gunneridae</taxon>
        <taxon>Pentapetalae</taxon>
        <taxon>rosids</taxon>
        <taxon>fabids</taxon>
        <taxon>Rosales</taxon>
        <taxon>Rosaceae</taxon>
        <taxon>Amygdaloideae</taxon>
        <taxon>Maleae</taxon>
        <taxon>Malus</taxon>
    </lineage>
</organism>
<accession>A0A540KB29</accession>